<dbReference type="CDD" id="cd03801">
    <property type="entry name" value="GT4_PimA-like"/>
    <property type="match status" value="1"/>
</dbReference>
<dbReference type="AlphaFoldDB" id="A0A4R1H6W7"/>
<evidence type="ECO:0000259" key="1">
    <source>
        <dbReference type="Pfam" id="PF00534"/>
    </source>
</evidence>
<feature type="domain" description="Glycosyltransferase subfamily 4-like N-terminal" evidence="2">
    <location>
        <begin position="13"/>
        <end position="149"/>
    </location>
</feature>
<evidence type="ECO:0000313" key="4">
    <source>
        <dbReference type="Proteomes" id="UP000295707"/>
    </source>
</evidence>
<dbReference type="PANTHER" id="PTHR12526">
    <property type="entry name" value="GLYCOSYLTRANSFERASE"/>
    <property type="match status" value="1"/>
</dbReference>
<dbReference type="Gene3D" id="3.40.50.2000">
    <property type="entry name" value="Glycogen Phosphorylase B"/>
    <property type="match status" value="2"/>
</dbReference>
<sequence length="351" mass="38075">MRIINSVLGDARGGRWQVVCDYSRLLRKQGHDVVMVLNDKLPEDLPGLPADTEILRIRNHGHYDWLAAWRLSRRLAGCQPALAIAHCSRSVALLKRVLGGVAPVIAVTHSTKVRRLLGADAVIALSDALREKIRADPSGQQMPVYVVPNQIGDLPEGCPQSQPLQQPPVIGALGRFDRVKGFDIFIDALAVLAEQGVVFSGRLAGAGEEEAQLREQIRLSGLAGRIDLKGWIAAEKVNRFLAGLDLLCIPARSDAFGLTPLQGAAAGVPMVLSDVSGHRAIFAEDREALFFKTEDATALASRIRQFLSDSGLREALSAAAFDRAERCYSESAVIQGLREVITNTLLLNNKE</sequence>
<dbReference type="OrthoDB" id="9795746at2"/>
<protein>
    <submittedName>
        <fullName evidence="3">Glycosyltransferase involved in cell wall biosynthesis</fullName>
    </submittedName>
</protein>
<reference evidence="3 4" key="1">
    <citation type="submission" date="2019-03" db="EMBL/GenBank/DDBJ databases">
        <title>Genomic Encyclopedia of Type Strains, Phase IV (KMG-IV): sequencing the most valuable type-strain genomes for metagenomic binning, comparative biology and taxonomic classification.</title>
        <authorList>
            <person name="Goeker M."/>
        </authorList>
    </citation>
    <scope>NUCLEOTIDE SEQUENCE [LARGE SCALE GENOMIC DNA]</scope>
    <source>
        <strain evidence="3 4">DSM 19610</strain>
    </source>
</reference>
<keyword evidence="4" id="KW-1185">Reference proteome</keyword>
<comment type="caution">
    <text evidence="3">The sequence shown here is derived from an EMBL/GenBank/DDBJ whole genome shotgun (WGS) entry which is preliminary data.</text>
</comment>
<name>A0A4R1H6W7_9GAMM</name>
<dbReference type="Proteomes" id="UP000295707">
    <property type="component" value="Unassembled WGS sequence"/>
</dbReference>
<proteinExistence type="predicted"/>
<evidence type="ECO:0000313" key="3">
    <source>
        <dbReference type="EMBL" id="TCK16908.1"/>
    </source>
</evidence>
<dbReference type="SUPFAM" id="SSF53756">
    <property type="entry name" value="UDP-Glycosyltransferase/glycogen phosphorylase"/>
    <property type="match status" value="1"/>
</dbReference>
<evidence type="ECO:0000259" key="2">
    <source>
        <dbReference type="Pfam" id="PF13439"/>
    </source>
</evidence>
<dbReference type="GO" id="GO:1901135">
    <property type="term" value="P:carbohydrate derivative metabolic process"/>
    <property type="evidence" value="ECO:0007669"/>
    <property type="project" value="UniProtKB-ARBA"/>
</dbReference>
<dbReference type="InterPro" id="IPR028098">
    <property type="entry name" value="Glyco_trans_4-like_N"/>
</dbReference>
<dbReference type="InterPro" id="IPR001296">
    <property type="entry name" value="Glyco_trans_1"/>
</dbReference>
<organism evidence="3 4">
    <name type="scientific">Thiogranum longum</name>
    <dbReference type="NCBI Taxonomy" id="1537524"/>
    <lineage>
        <taxon>Bacteria</taxon>
        <taxon>Pseudomonadati</taxon>
        <taxon>Pseudomonadota</taxon>
        <taxon>Gammaproteobacteria</taxon>
        <taxon>Chromatiales</taxon>
        <taxon>Ectothiorhodospiraceae</taxon>
        <taxon>Thiogranum</taxon>
    </lineage>
</organism>
<dbReference type="Pfam" id="PF13439">
    <property type="entry name" value="Glyco_transf_4"/>
    <property type="match status" value="1"/>
</dbReference>
<gene>
    <name evidence="3" type="ORF">DFR30_0127</name>
</gene>
<dbReference type="GO" id="GO:0016757">
    <property type="term" value="F:glycosyltransferase activity"/>
    <property type="evidence" value="ECO:0007669"/>
    <property type="project" value="InterPro"/>
</dbReference>
<dbReference type="Pfam" id="PF00534">
    <property type="entry name" value="Glycos_transf_1"/>
    <property type="match status" value="1"/>
</dbReference>
<dbReference type="EMBL" id="SMFX01000001">
    <property type="protein sequence ID" value="TCK16908.1"/>
    <property type="molecule type" value="Genomic_DNA"/>
</dbReference>
<dbReference type="RefSeq" id="WP_132970837.1">
    <property type="nucleotide sequence ID" value="NZ_SMFX01000001.1"/>
</dbReference>
<keyword evidence="3" id="KW-0808">Transferase</keyword>
<feature type="domain" description="Glycosyl transferase family 1" evidence="1">
    <location>
        <begin position="165"/>
        <end position="320"/>
    </location>
</feature>
<accession>A0A4R1H6W7</accession>